<evidence type="ECO:0000256" key="4">
    <source>
        <dbReference type="ARBA" id="ARBA00023008"/>
    </source>
</evidence>
<dbReference type="InterPro" id="IPR007745">
    <property type="entry name" value="Cyt_c_oxidase_Cu-chaperone"/>
</dbReference>
<keyword evidence="7" id="KW-0143">Chaperone</keyword>
<reference evidence="10 11" key="1">
    <citation type="journal article" date="2010" name="Nature">
        <title>The Ectocarpus genome and the independent evolution of multicellularity in brown algae.</title>
        <authorList>
            <person name="Cock J.M."/>
            <person name="Sterck L."/>
            <person name="Rouze P."/>
            <person name="Scornet D."/>
            <person name="Allen A.E."/>
            <person name="Amoutzias G."/>
            <person name="Anthouard V."/>
            <person name="Artiguenave F."/>
            <person name="Aury J.M."/>
            <person name="Badger J.H."/>
            <person name="Beszteri B."/>
            <person name="Billiau K."/>
            <person name="Bonnet E."/>
            <person name="Bothwell J.H."/>
            <person name="Bowler C."/>
            <person name="Boyen C."/>
            <person name="Brownlee C."/>
            <person name="Carrano C.J."/>
            <person name="Charrier B."/>
            <person name="Cho G.Y."/>
            <person name="Coelho S.M."/>
            <person name="Collen J."/>
            <person name="Corre E."/>
            <person name="Da Silva C."/>
            <person name="Delage L."/>
            <person name="Delaroque N."/>
            <person name="Dittami S.M."/>
            <person name="Doulbeau S."/>
            <person name="Elias M."/>
            <person name="Farnham G."/>
            <person name="Gachon C.M."/>
            <person name="Gschloessl B."/>
            <person name="Heesch S."/>
            <person name="Jabbari K."/>
            <person name="Jubin C."/>
            <person name="Kawai H."/>
            <person name="Kimura K."/>
            <person name="Kloareg B."/>
            <person name="Kupper F.C."/>
            <person name="Lang D."/>
            <person name="Le Bail A."/>
            <person name="Leblanc C."/>
            <person name="Lerouge P."/>
            <person name="Lohr M."/>
            <person name="Lopez P.J."/>
            <person name="Martens C."/>
            <person name="Maumus F."/>
            <person name="Michel G."/>
            <person name="Miranda-Saavedra D."/>
            <person name="Morales J."/>
            <person name="Moreau H."/>
            <person name="Motomura T."/>
            <person name="Nagasato C."/>
            <person name="Napoli C.A."/>
            <person name="Nelson D.R."/>
            <person name="Nyvall-Collen P."/>
            <person name="Peters A.F."/>
            <person name="Pommier C."/>
            <person name="Potin P."/>
            <person name="Poulain J."/>
            <person name="Quesneville H."/>
            <person name="Read B."/>
            <person name="Rensing S.A."/>
            <person name="Ritter A."/>
            <person name="Rousvoal S."/>
            <person name="Samanta M."/>
            <person name="Samson G."/>
            <person name="Schroeder D.C."/>
            <person name="Segurens B."/>
            <person name="Strittmatter M."/>
            <person name="Tonon T."/>
            <person name="Tregear J.W."/>
            <person name="Valentin K."/>
            <person name="von Dassow P."/>
            <person name="Yamagishi T."/>
            <person name="Van de Peer Y."/>
            <person name="Wincker P."/>
        </authorList>
    </citation>
    <scope>NUCLEOTIDE SEQUENCE [LARGE SCALE GENOMIC DNA]</scope>
    <source>
        <strain evidence="11">Ec32 / CCAP1310/4</strain>
    </source>
</reference>
<dbReference type="OrthoDB" id="1915887at2759"/>
<dbReference type="FunCoup" id="D7G6Q6">
    <property type="interactions" value="91"/>
</dbReference>
<dbReference type="PROSITE" id="PS51808">
    <property type="entry name" value="CHCH"/>
    <property type="match status" value="1"/>
</dbReference>
<evidence type="ECO:0000313" key="10">
    <source>
        <dbReference type="EMBL" id="CBJ27600.1"/>
    </source>
</evidence>
<dbReference type="Proteomes" id="UP000002630">
    <property type="component" value="Linkage Group LG27"/>
</dbReference>
<evidence type="ECO:0000256" key="1">
    <source>
        <dbReference type="ARBA" id="ARBA00004569"/>
    </source>
</evidence>
<dbReference type="STRING" id="2880.D7G6Q6"/>
<evidence type="ECO:0000256" key="9">
    <source>
        <dbReference type="SAM" id="MobiDB-lite"/>
    </source>
</evidence>
<sequence length="83" mass="8770">MGSSGSKLTEPPGATPSPSQIMVPVSGTAKPPQVGKSGKKICCSCPDTKAARDDCVIMNGEEECKNFIEAHKECLRSEGFDIR</sequence>
<name>D7G6Q6_ECTSI</name>
<dbReference type="EMBL" id="FN649025">
    <property type="protein sequence ID" value="CBJ27600.1"/>
    <property type="molecule type" value="Genomic_DNA"/>
</dbReference>
<evidence type="ECO:0000256" key="3">
    <source>
        <dbReference type="ARBA" id="ARBA00022723"/>
    </source>
</evidence>
<feature type="binding site" evidence="8">
    <location>
        <position position="42"/>
    </location>
    <ligand>
        <name>Cu cation</name>
        <dbReference type="ChEBI" id="CHEBI:23378"/>
    </ligand>
</feature>
<dbReference type="eggNOG" id="KOG3496">
    <property type="taxonomic scope" value="Eukaryota"/>
</dbReference>
<evidence type="ECO:0000256" key="5">
    <source>
        <dbReference type="ARBA" id="ARBA00023128"/>
    </source>
</evidence>
<dbReference type="InterPro" id="IPR009069">
    <property type="entry name" value="Cys_alpha_HP_mot_SF"/>
</dbReference>
<evidence type="ECO:0000256" key="8">
    <source>
        <dbReference type="PIRSR" id="PIRSR607745-1"/>
    </source>
</evidence>
<keyword evidence="11" id="KW-1185">Reference proteome</keyword>
<keyword evidence="6" id="KW-1015">Disulfide bond</keyword>
<keyword evidence="3 8" id="KW-0479">Metal-binding</keyword>
<dbReference type="EMBL" id="FN649752">
    <property type="protein sequence ID" value="CBJ27600.1"/>
    <property type="molecule type" value="Genomic_DNA"/>
</dbReference>
<dbReference type="GO" id="GO:0005758">
    <property type="term" value="C:mitochondrial intermembrane space"/>
    <property type="evidence" value="ECO:0007669"/>
    <property type="project" value="UniProtKB-SubCell"/>
</dbReference>
<dbReference type="GO" id="GO:0005507">
    <property type="term" value="F:copper ion binding"/>
    <property type="evidence" value="ECO:0007669"/>
    <property type="project" value="InterPro"/>
</dbReference>
<accession>D7G6Q6</accession>
<gene>
    <name evidence="10" type="primary">COX17</name>
    <name evidence="10" type="ORF">Esi_0079_0019</name>
</gene>
<dbReference type="SUPFAM" id="SSF47072">
    <property type="entry name" value="Cysteine alpha-hairpin motif"/>
    <property type="match status" value="1"/>
</dbReference>
<dbReference type="OMA" id="QEACTKW"/>
<dbReference type="GO" id="GO:0016531">
    <property type="term" value="F:copper chaperone activity"/>
    <property type="evidence" value="ECO:0007669"/>
    <property type="project" value="InterPro"/>
</dbReference>
<evidence type="ECO:0000256" key="2">
    <source>
        <dbReference type="ARBA" id="ARBA00009241"/>
    </source>
</evidence>
<comment type="similarity">
    <text evidence="2">Belongs to the COX17 family.</text>
</comment>
<evidence type="ECO:0000256" key="7">
    <source>
        <dbReference type="ARBA" id="ARBA00023186"/>
    </source>
</evidence>
<dbReference type="InParanoid" id="D7G6Q6"/>
<dbReference type="PANTHER" id="PTHR16719:SF0">
    <property type="entry name" value="CYTOCHROME C OXIDASE COPPER CHAPERONE"/>
    <property type="match status" value="1"/>
</dbReference>
<evidence type="ECO:0000256" key="6">
    <source>
        <dbReference type="ARBA" id="ARBA00023157"/>
    </source>
</evidence>
<dbReference type="Gene3D" id="1.10.287.1130">
    <property type="entry name" value="CytochromE C oxidase copper chaperone"/>
    <property type="match status" value="1"/>
</dbReference>
<dbReference type="PANTHER" id="PTHR16719">
    <property type="entry name" value="CYTOCHROME C OXIDASE COPPER CHAPERONE"/>
    <property type="match status" value="1"/>
</dbReference>
<feature type="region of interest" description="Disordered" evidence="9">
    <location>
        <begin position="1"/>
        <end position="38"/>
    </location>
</feature>
<protein>
    <submittedName>
        <fullName evidence="10">COX17 homolog, cytochrome c oxidase assembly protein</fullName>
    </submittedName>
</protein>
<dbReference type="AlphaFoldDB" id="D7G6Q6"/>
<feature type="binding site" evidence="8">
    <location>
        <position position="43"/>
    </location>
    <ligand>
        <name>Cu cation</name>
        <dbReference type="ChEBI" id="CHEBI:23378"/>
    </ligand>
</feature>
<comment type="subcellular location">
    <subcellularLocation>
        <location evidence="1">Mitochondrion intermembrane space</location>
    </subcellularLocation>
</comment>
<evidence type="ECO:0000313" key="11">
    <source>
        <dbReference type="Proteomes" id="UP000002630"/>
    </source>
</evidence>
<dbReference type="Pfam" id="PF05051">
    <property type="entry name" value="COX17"/>
    <property type="match status" value="1"/>
</dbReference>
<keyword evidence="5" id="KW-0496">Mitochondrion</keyword>
<organism evidence="10 11">
    <name type="scientific">Ectocarpus siliculosus</name>
    <name type="common">Brown alga</name>
    <name type="synonym">Conferva siliculosa</name>
    <dbReference type="NCBI Taxonomy" id="2880"/>
    <lineage>
        <taxon>Eukaryota</taxon>
        <taxon>Sar</taxon>
        <taxon>Stramenopiles</taxon>
        <taxon>Ochrophyta</taxon>
        <taxon>PX clade</taxon>
        <taxon>Phaeophyceae</taxon>
        <taxon>Ectocarpales</taxon>
        <taxon>Ectocarpaceae</taxon>
        <taxon>Ectocarpus</taxon>
    </lineage>
</organism>
<keyword evidence="4 8" id="KW-0186">Copper</keyword>
<proteinExistence type="inferred from homology"/>